<dbReference type="Proteomes" id="UP000612893">
    <property type="component" value="Unassembled WGS sequence"/>
</dbReference>
<dbReference type="InterPro" id="IPR003959">
    <property type="entry name" value="ATPase_AAA_core"/>
</dbReference>
<keyword evidence="2" id="KW-0547">Nucleotide-binding</keyword>
<dbReference type="InterPro" id="IPR050221">
    <property type="entry name" value="26S_Proteasome_ATPase"/>
</dbReference>
<dbReference type="AlphaFoldDB" id="A0A934K9Z3"/>
<dbReference type="InterPro" id="IPR054472">
    <property type="entry name" value="WHD"/>
</dbReference>
<name>A0A934K9Z3_9BACT</name>
<keyword evidence="3 5" id="KW-0067">ATP-binding</keyword>
<dbReference type="Pfam" id="PF22977">
    <property type="entry name" value="WHD"/>
    <property type="match status" value="1"/>
</dbReference>
<evidence type="ECO:0000256" key="2">
    <source>
        <dbReference type="ARBA" id="ARBA00022741"/>
    </source>
</evidence>
<proteinExistence type="inferred from homology"/>
<dbReference type="Pfam" id="PF00004">
    <property type="entry name" value="AAA"/>
    <property type="match status" value="1"/>
</dbReference>
<protein>
    <submittedName>
        <fullName evidence="5">ATP-binding protein</fullName>
    </submittedName>
</protein>
<dbReference type="EMBL" id="JAEKNR010000233">
    <property type="protein sequence ID" value="MBJ7601015.1"/>
    <property type="molecule type" value="Genomic_DNA"/>
</dbReference>
<dbReference type="SMART" id="SM00382">
    <property type="entry name" value="AAA"/>
    <property type="match status" value="1"/>
</dbReference>
<organism evidence="5 6">
    <name type="scientific">Candidatus Nephthysia bennettiae</name>
    <dbReference type="NCBI Taxonomy" id="3127016"/>
    <lineage>
        <taxon>Bacteria</taxon>
        <taxon>Bacillati</taxon>
        <taxon>Candidatus Dormiibacterota</taxon>
        <taxon>Candidatus Dormibacteria</taxon>
        <taxon>Candidatus Dormibacterales</taxon>
        <taxon>Candidatus Dormibacteraceae</taxon>
        <taxon>Candidatus Nephthysia</taxon>
    </lineage>
</organism>
<gene>
    <name evidence="5" type="ORF">JF922_23460</name>
</gene>
<dbReference type="CDD" id="cd19481">
    <property type="entry name" value="RecA-like_protease"/>
    <property type="match status" value="1"/>
</dbReference>
<comment type="similarity">
    <text evidence="1">Belongs to the AAA ATPase family.</text>
</comment>
<reference evidence="5" key="1">
    <citation type="submission" date="2020-10" db="EMBL/GenBank/DDBJ databases">
        <title>Ca. Dormibacterota MAGs.</title>
        <authorList>
            <person name="Montgomery K."/>
        </authorList>
    </citation>
    <scope>NUCLEOTIDE SEQUENCE [LARGE SCALE GENOMIC DNA]</scope>
    <source>
        <strain evidence="5">SC8812_S17_10</strain>
    </source>
</reference>
<evidence type="ECO:0000256" key="1">
    <source>
        <dbReference type="ARBA" id="ARBA00006914"/>
    </source>
</evidence>
<evidence type="ECO:0000313" key="5">
    <source>
        <dbReference type="EMBL" id="MBJ7601015.1"/>
    </source>
</evidence>
<evidence type="ECO:0000259" key="4">
    <source>
        <dbReference type="SMART" id="SM00382"/>
    </source>
</evidence>
<evidence type="ECO:0000313" key="6">
    <source>
        <dbReference type="Proteomes" id="UP000612893"/>
    </source>
</evidence>
<dbReference type="PANTHER" id="PTHR23073">
    <property type="entry name" value="26S PROTEASOME REGULATORY SUBUNIT"/>
    <property type="match status" value="1"/>
</dbReference>
<dbReference type="SUPFAM" id="SSF52540">
    <property type="entry name" value="P-loop containing nucleoside triphosphate hydrolases"/>
    <property type="match status" value="2"/>
</dbReference>
<feature type="domain" description="AAA+ ATPase" evidence="4">
    <location>
        <begin position="471"/>
        <end position="603"/>
    </location>
</feature>
<sequence>MSGEAGLSTAGWPDPRGYLWDRLQVEFDRVRTVGSDSESAAPGLYIPEEEVTNTLRAGAAEARWPLDAERLDLLARHYALTAFEVDVLVACLAPDLDPSFERIYGFLQDALSRTRPAVGLLLRLFCPDPTGEARARGSFRPTSPLFAGELLRLPEGADAPLLAQAPRADERVVGHLIGDDSVDGRLLAYLRLEQEPRPRLLPASAVDQALAVVARGAGDLIALVAPPAGGQAECARLMAREIHRPLLLVDVPALLRCQACSPPQAVRLVIREARLLGAVTCWSRASVLWQESEPVNAAALATLESQLRSWPGLSILADDAGWEPPPTLAGRVLIRLSLPGPGRQEREQAWRGALEAYGIQPAGLEDELSSLARTFRLTVEQISEAVLVASRRSALEGRDTPGTEHLRAGARAVSGRRLTELGHEIRPRARWDHLVLPPDSLEQLWELCTTVRTRSRVLEDWGFGDRLTGGRGVTALFAGISGTGKTMAAEVVANELSLPLFRIELAGIVSKWIGETEKNLDRVFDAAADSNAILFFDEADALFGKRSEVKDSHDRYANLEISYLLQKMESYDGAAILATNMRQQLDDAFLRRLTFTMIFPLPESEDRLRIWEAVWPPELPRGLDVDLAALSRLKLTGGNIKNVVLAAAHFAAAETRVVGMDDLTHALRREYQKLGKQMTIAEIEASIR</sequence>
<evidence type="ECO:0000256" key="3">
    <source>
        <dbReference type="ARBA" id="ARBA00022840"/>
    </source>
</evidence>
<dbReference type="InterPro" id="IPR003593">
    <property type="entry name" value="AAA+_ATPase"/>
</dbReference>
<dbReference type="InterPro" id="IPR027417">
    <property type="entry name" value="P-loop_NTPase"/>
</dbReference>
<accession>A0A934K9Z3</accession>
<keyword evidence="6" id="KW-1185">Reference proteome</keyword>
<dbReference type="Gene3D" id="3.40.50.300">
    <property type="entry name" value="P-loop containing nucleotide triphosphate hydrolases"/>
    <property type="match status" value="1"/>
</dbReference>
<comment type="caution">
    <text evidence="5">The sequence shown here is derived from an EMBL/GenBank/DDBJ whole genome shotgun (WGS) entry which is preliminary data.</text>
</comment>
<dbReference type="GO" id="GO:0016887">
    <property type="term" value="F:ATP hydrolysis activity"/>
    <property type="evidence" value="ECO:0007669"/>
    <property type="project" value="InterPro"/>
</dbReference>
<dbReference type="GO" id="GO:0005524">
    <property type="term" value="F:ATP binding"/>
    <property type="evidence" value="ECO:0007669"/>
    <property type="project" value="UniProtKB-KW"/>
</dbReference>
<dbReference type="RefSeq" id="WP_338205050.1">
    <property type="nucleotide sequence ID" value="NZ_JAEKNR010000233.1"/>
</dbReference>